<organism evidence="4 5">
    <name type="scientific">Orchesella cincta</name>
    <name type="common">Springtail</name>
    <name type="synonym">Podura cincta</name>
    <dbReference type="NCBI Taxonomy" id="48709"/>
    <lineage>
        <taxon>Eukaryota</taxon>
        <taxon>Metazoa</taxon>
        <taxon>Ecdysozoa</taxon>
        <taxon>Arthropoda</taxon>
        <taxon>Hexapoda</taxon>
        <taxon>Collembola</taxon>
        <taxon>Entomobryomorpha</taxon>
        <taxon>Entomobryoidea</taxon>
        <taxon>Orchesellidae</taxon>
        <taxon>Orchesellinae</taxon>
        <taxon>Orchesella</taxon>
    </lineage>
</organism>
<dbReference type="PROSITE" id="PS50157">
    <property type="entry name" value="ZINC_FINGER_C2H2_2"/>
    <property type="match status" value="1"/>
</dbReference>
<dbReference type="GO" id="GO:0005829">
    <property type="term" value="C:cytosol"/>
    <property type="evidence" value="ECO:0007669"/>
    <property type="project" value="TreeGrafter"/>
</dbReference>
<protein>
    <submittedName>
        <fullName evidence="4">WD repeat-containing protein 73</fullName>
    </submittedName>
</protein>
<dbReference type="Proteomes" id="UP000094527">
    <property type="component" value="Unassembled WGS sequence"/>
</dbReference>
<dbReference type="PROSITE" id="PS00028">
    <property type="entry name" value="ZINC_FINGER_C2H2_1"/>
    <property type="match status" value="1"/>
</dbReference>
<keyword evidence="1" id="KW-0862">Zinc</keyword>
<name>A0A1D2N9H4_ORCCI</name>
<reference evidence="4 5" key="1">
    <citation type="journal article" date="2016" name="Genome Biol. Evol.">
        <title>Gene Family Evolution Reflects Adaptation to Soil Environmental Stressors in the Genome of the Collembolan Orchesella cincta.</title>
        <authorList>
            <person name="Faddeeva-Vakhrusheva A."/>
            <person name="Derks M.F."/>
            <person name="Anvar S.Y."/>
            <person name="Agamennone V."/>
            <person name="Suring W."/>
            <person name="Smit S."/>
            <person name="van Straalen N.M."/>
            <person name="Roelofs D."/>
        </authorList>
    </citation>
    <scope>NUCLEOTIDE SEQUENCE [LARGE SCALE GENOMIC DNA]</scope>
    <source>
        <tissue evidence="4">Mixed pool</tissue>
    </source>
</reference>
<dbReference type="Gene3D" id="3.30.160.60">
    <property type="entry name" value="Classic Zinc Finger"/>
    <property type="match status" value="2"/>
</dbReference>
<evidence type="ECO:0000259" key="3">
    <source>
        <dbReference type="PROSITE" id="PS50157"/>
    </source>
</evidence>
<evidence type="ECO:0000256" key="2">
    <source>
        <dbReference type="SAM" id="MobiDB-lite"/>
    </source>
</evidence>
<evidence type="ECO:0000256" key="1">
    <source>
        <dbReference type="PROSITE-ProRule" id="PRU00042"/>
    </source>
</evidence>
<dbReference type="GO" id="GO:0000922">
    <property type="term" value="C:spindle pole"/>
    <property type="evidence" value="ECO:0007669"/>
    <property type="project" value="TreeGrafter"/>
</dbReference>
<accession>A0A1D2N9H4</accession>
<dbReference type="EMBL" id="LJIJ01000135">
    <property type="protein sequence ID" value="ODN01894.1"/>
    <property type="molecule type" value="Genomic_DNA"/>
</dbReference>
<gene>
    <name evidence="4" type="ORF">Ocin01_04799</name>
</gene>
<dbReference type="Pfam" id="PF00096">
    <property type="entry name" value="zf-C2H2"/>
    <property type="match status" value="1"/>
</dbReference>
<dbReference type="STRING" id="48709.A0A1D2N9H4"/>
<dbReference type="OrthoDB" id="9822052at2759"/>
<dbReference type="PANTHER" id="PTHR46947">
    <property type="entry name" value="WD REPEAT-CONTAINING PROTEIN 73"/>
    <property type="match status" value="1"/>
</dbReference>
<proteinExistence type="predicted"/>
<dbReference type="InterPro" id="IPR036322">
    <property type="entry name" value="WD40_repeat_dom_sf"/>
</dbReference>
<feature type="region of interest" description="Disordered" evidence="2">
    <location>
        <begin position="471"/>
        <end position="523"/>
    </location>
</feature>
<dbReference type="InterPro" id="IPR015943">
    <property type="entry name" value="WD40/YVTN_repeat-like_dom_sf"/>
</dbReference>
<evidence type="ECO:0000313" key="4">
    <source>
        <dbReference type="EMBL" id="ODN01894.1"/>
    </source>
</evidence>
<dbReference type="InterPro" id="IPR036236">
    <property type="entry name" value="Znf_C2H2_sf"/>
</dbReference>
<feature type="compositionally biased region" description="Basic and acidic residues" evidence="2">
    <location>
        <begin position="503"/>
        <end position="523"/>
    </location>
</feature>
<feature type="domain" description="C2H2-type" evidence="3">
    <location>
        <begin position="127"/>
        <end position="154"/>
    </location>
</feature>
<dbReference type="AlphaFoldDB" id="A0A1D2N9H4"/>
<dbReference type="PANTHER" id="PTHR46947:SF1">
    <property type="entry name" value="WD REPEAT-CONTAINING PROTEIN 73"/>
    <property type="match status" value="1"/>
</dbReference>
<evidence type="ECO:0000313" key="5">
    <source>
        <dbReference type="Proteomes" id="UP000094527"/>
    </source>
</evidence>
<dbReference type="SMART" id="SM00355">
    <property type="entry name" value="ZnF_C2H2"/>
    <property type="match status" value="4"/>
</dbReference>
<keyword evidence="5" id="KW-1185">Reference proteome</keyword>
<sequence>MQNSVDNSSQRVSPDIINITSINAPVSSMVESTGSLHPNVSLPLNTISEIPPGFYEFVFGDNGEIKILCKICGYTSNKKSNFKRHFTNMHSIHHDDDCSRSLECCGIRFITKGEKSQHTKSVHKSGYRCSICTKVFDRPALLQRHLAKHTGKKPYKCSLCTYQTPNKANAKRHIEKKHSDVQEGSILFLTDDGEQIQMETVSKTSRNDQDRLSVASPTMVVKSNADSTSSPVCPLDLTRLTSETVTSSTASPPGCIAKTLMPIFPTDFKIDIHRASFDNSKKRQISHSVEVILKSDVAGLIRGSSASAKPKSVTHCNNPSNNELHMGRYCAPNWTHVSSRCPSDYVALNQPFYQQANRQKAYASSAAANHASLPLIFRQCAHGCWHLEDNQTSSELSRTPLYESSMSLASALLNPTPDSRSLSSASQTENSSSLSQKSEDDDESEYIDVVGDDDEEDGVTGLQLLSTICDEVGTGSTEDNENQEGNAGECDNKMKTFVSPPVDSEHSVKSNETESDEHERTLSDTDEYIPKKLRVSRAYYKYSNLYMFELEFPLDAFEVINETSLCVSGVQSYSKKCEVLQLCVPPKLLRSENEEGLCKDRDFKILSGGYADGRIRQIKCLPKYQNLVATLQDEYNGIIVHEVGNDDRATILEKNRLSTNTLPELSSSSNHHKSLCSMNNRIVLGAAQTSKAGLGGALLLHEWETGSDESLTRDTPTNTYTIWENASNLTCGQIVKMKEWDMNTCIFLTTHGTIALYDLRNGKNEPDLFFHSTKSSNNAQLSAPSTIPVIFSFDCLPPQSKVGVLDSCGGYETCDVRFVKKNSSEEPTLSRTLLPEFTTLAGVYPEWFNIEYEPLTEMMREKERNRFIISGTKKECVPVFQEPEISSDSDSKPSSESLQSVFAFSHDGHSKPVSHSIWHPVAKNLVFSASVDAVLHAWQFSGISTFVKLKPLYMEITLRN</sequence>
<feature type="compositionally biased region" description="Polar residues" evidence="2">
    <location>
        <begin position="416"/>
        <end position="436"/>
    </location>
</feature>
<dbReference type="SUPFAM" id="SSF57667">
    <property type="entry name" value="beta-beta-alpha zinc fingers"/>
    <property type="match status" value="1"/>
</dbReference>
<dbReference type="OMA" id="YMFELEF"/>
<dbReference type="InterPro" id="IPR013087">
    <property type="entry name" value="Znf_C2H2_type"/>
</dbReference>
<feature type="region of interest" description="Disordered" evidence="2">
    <location>
        <begin position="412"/>
        <end position="445"/>
    </location>
</feature>
<dbReference type="SUPFAM" id="SSF50978">
    <property type="entry name" value="WD40 repeat-like"/>
    <property type="match status" value="1"/>
</dbReference>
<keyword evidence="1" id="KW-0863">Zinc-finger</keyword>
<dbReference type="Gene3D" id="2.130.10.10">
    <property type="entry name" value="YVTN repeat-like/Quinoprotein amine dehydrogenase"/>
    <property type="match status" value="1"/>
</dbReference>
<comment type="caution">
    <text evidence="4">The sequence shown here is derived from an EMBL/GenBank/DDBJ whole genome shotgun (WGS) entry which is preliminary data.</text>
</comment>
<dbReference type="GO" id="GO:0008270">
    <property type="term" value="F:zinc ion binding"/>
    <property type="evidence" value="ECO:0007669"/>
    <property type="project" value="UniProtKB-KW"/>
</dbReference>
<dbReference type="InterPro" id="IPR042795">
    <property type="entry name" value="Wdr73"/>
</dbReference>
<dbReference type="GO" id="GO:0031122">
    <property type="term" value="P:cytoplasmic microtubule organization"/>
    <property type="evidence" value="ECO:0007669"/>
    <property type="project" value="TreeGrafter"/>
</dbReference>
<keyword evidence="1" id="KW-0479">Metal-binding</keyword>